<dbReference type="GO" id="GO:0106408">
    <property type="term" value="F:diadenylate cyclase activity"/>
    <property type="evidence" value="ECO:0007669"/>
    <property type="project" value="UniProtKB-EC"/>
</dbReference>
<evidence type="ECO:0000256" key="3">
    <source>
        <dbReference type="ARBA" id="ARBA00022679"/>
    </source>
</evidence>
<dbReference type="Pfam" id="PF02457">
    <property type="entry name" value="DAC"/>
    <property type="match status" value="1"/>
</dbReference>
<dbReference type="EMBL" id="CP002691">
    <property type="protein sequence ID" value="AEE53526.1"/>
    <property type="molecule type" value="Genomic_DNA"/>
</dbReference>
<protein>
    <recommendedName>
        <fullName evidence="10">Diadenylate cyclase</fullName>
        <shortName evidence="10">DAC</shortName>
        <ecNumber evidence="10">2.7.7.85</ecNumber>
    </recommendedName>
    <alternativeName>
        <fullName evidence="10">Cyclic-di-AMP synthase</fullName>
        <shortName evidence="10">c-di-AMP synthase</shortName>
    </alternativeName>
</protein>
<name>F4KVV1_HALH1</name>
<evidence type="ECO:0000256" key="2">
    <source>
        <dbReference type="ARBA" id="ARBA00022475"/>
    </source>
</evidence>
<keyword evidence="7 10" id="KW-0067">ATP-binding</keyword>
<accession>F4KVV1</accession>
<keyword evidence="8 10" id="KW-1133">Transmembrane helix</keyword>
<dbReference type="InterPro" id="IPR036888">
    <property type="entry name" value="DNA_integrity_DisA_N_sf"/>
</dbReference>
<dbReference type="Pfam" id="PF19293">
    <property type="entry name" value="CdaA_N"/>
    <property type="match status" value="1"/>
</dbReference>
<comment type="catalytic activity">
    <reaction evidence="1 10">
        <text>2 ATP = 3',3'-c-di-AMP + 2 diphosphate</text>
        <dbReference type="Rhea" id="RHEA:35655"/>
        <dbReference type="ChEBI" id="CHEBI:30616"/>
        <dbReference type="ChEBI" id="CHEBI:33019"/>
        <dbReference type="ChEBI" id="CHEBI:71500"/>
        <dbReference type="EC" id="2.7.7.85"/>
    </reaction>
</comment>
<dbReference type="AlphaFoldDB" id="F4KVV1"/>
<dbReference type="eggNOG" id="COG1624">
    <property type="taxonomic scope" value="Bacteria"/>
</dbReference>
<keyword evidence="5 10" id="KW-0548">Nucleotidyltransferase</keyword>
<keyword evidence="10" id="KW-0997">Cell inner membrane</keyword>
<evidence type="ECO:0000313" key="13">
    <source>
        <dbReference type="Proteomes" id="UP000008461"/>
    </source>
</evidence>
<dbReference type="KEGG" id="hhy:Halhy_5703"/>
<keyword evidence="9 10" id="KW-0472">Membrane</keyword>
<dbReference type="GO" id="GO:0004016">
    <property type="term" value="F:adenylate cyclase activity"/>
    <property type="evidence" value="ECO:0007669"/>
    <property type="project" value="UniProtKB-UniRule"/>
</dbReference>
<reference evidence="12 13" key="1">
    <citation type="journal article" date="2011" name="Stand. Genomic Sci.">
        <title>Complete genome sequence of Haliscomenobacter hydrossis type strain (O).</title>
        <authorList>
            <consortium name="US DOE Joint Genome Institute (JGI-PGF)"/>
            <person name="Daligault H."/>
            <person name="Lapidus A."/>
            <person name="Zeytun A."/>
            <person name="Nolan M."/>
            <person name="Lucas S."/>
            <person name="Del Rio T.G."/>
            <person name="Tice H."/>
            <person name="Cheng J.F."/>
            <person name="Tapia R."/>
            <person name="Han C."/>
            <person name="Goodwin L."/>
            <person name="Pitluck S."/>
            <person name="Liolios K."/>
            <person name="Pagani I."/>
            <person name="Ivanova N."/>
            <person name="Huntemann M."/>
            <person name="Mavromatis K."/>
            <person name="Mikhailova N."/>
            <person name="Pati A."/>
            <person name="Chen A."/>
            <person name="Palaniappan K."/>
            <person name="Land M."/>
            <person name="Hauser L."/>
            <person name="Brambilla E.M."/>
            <person name="Rohde M."/>
            <person name="Verbarg S."/>
            <person name="Goker M."/>
            <person name="Bristow J."/>
            <person name="Eisen J.A."/>
            <person name="Markowitz V."/>
            <person name="Hugenholtz P."/>
            <person name="Kyrpides N.C."/>
            <person name="Klenk H.P."/>
            <person name="Woyke T."/>
        </authorList>
    </citation>
    <scope>NUCLEOTIDE SEQUENCE [LARGE SCALE GENOMIC DNA]</scope>
    <source>
        <strain evidence="13">ATCC 27775 / DSM 1100 / LMG 10767 / O</strain>
    </source>
</reference>
<dbReference type="STRING" id="760192.Halhy_5703"/>
<reference key="2">
    <citation type="submission" date="2011-04" db="EMBL/GenBank/DDBJ databases">
        <title>Complete sequence of chromosome of Haliscomenobacter hydrossis DSM 1100.</title>
        <authorList>
            <consortium name="US DOE Joint Genome Institute (JGI-PGF)"/>
            <person name="Lucas S."/>
            <person name="Han J."/>
            <person name="Lapidus A."/>
            <person name="Bruce D."/>
            <person name="Goodwin L."/>
            <person name="Pitluck S."/>
            <person name="Peters L."/>
            <person name="Kyrpides N."/>
            <person name="Mavromatis K."/>
            <person name="Ivanova N."/>
            <person name="Ovchinnikova G."/>
            <person name="Pagani I."/>
            <person name="Daligault H."/>
            <person name="Detter J.C."/>
            <person name="Han C."/>
            <person name="Land M."/>
            <person name="Hauser L."/>
            <person name="Markowitz V."/>
            <person name="Cheng J.-F."/>
            <person name="Hugenholtz P."/>
            <person name="Woyke T."/>
            <person name="Wu D."/>
            <person name="Verbarg S."/>
            <person name="Frueling A."/>
            <person name="Brambilla E."/>
            <person name="Klenk H.-P."/>
            <person name="Eisen J.A."/>
        </authorList>
    </citation>
    <scope>NUCLEOTIDE SEQUENCE</scope>
    <source>
        <strain>DSM 1100</strain>
    </source>
</reference>
<dbReference type="InterPro" id="IPR050338">
    <property type="entry name" value="DisA"/>
</dbReference>
<evidence type="ECO:0000313" key="12">
    <source>
        <dbReference type="EMBL" id="AEE53526.1"/>
    </source>
</evidence>
<dbReference type="PIRSF" id="PIRSF004793">
    <property type="entry name" value="UCP004793"/>
    <property type="match status" value="1"/>
</dbReference>
<dbReference type="HAMAP" id="MF_01499">
    <property type="entry name" value="DacA"/>
    <property type="match status" value="1"/>
</dbReference>
<organism evidence="12 13">
    <name type="scientific">Haliscomenobacter hydrossis (strain ATCC 27775 / DSM 1100 / LMG 10767 / O)</name>
    <dbReference type="NCBI Taxonomy" id="760192"/>
    <lineage>
        <taxon>Bacteria</taxon>
        <taxon>Pseudomonadati</taxon>
        <taxon>Bacteroidota</taxon>
        <taxon>Saprospiria</taxon>
        <taxon>Saprospirales</taxon>
        <taxon>Haliscomenobacteraceae</taxon>
        <taxon>Haliscomenobacter</taxon>
    </lineage>
</organism>
<dbReference type="PANTHER" id="PTHR34185:SF1">
    <property type="entry name" value="DIADENYLATE CYCLASE"/>
    <property type="match status" value="1"/>
</dbReference>
<comment type="function">
    <text evidence="10">Catalyzes the condensation of 2 ATP molecules into cyclic di-AMP (c-di-AMP), a second messenger used to regulate differing processes in different bacteria.</text>
</comment>
<evidence type="ECO:0000256" key="6">
    <source>
        <dbReference type="ARBA" id="ARBA00022741"/>
    </source>
</evidence>
<dbReference type="SUPFAM" id="SSF143597">
    <property type="entry name" value="YojJ-like"/>
    <property type="match status" value="1"/>
</dbReference>
<dbReference type="Gene3D" id="3.40.1700.10">
    <property type="entry name" value="DNA integrity scanning protein, DisA, N-terminal domain"/>
    <property type="match status" value="1"/>
</dbReference>
<dbReference type="GO" id="GO:0005524">
    <property type="term" value="F:ATP binding"/>
    <property type="evidence" value="ECO:0007669"/>
    <property type="project" value="UniProtKB-UniRule"/>
</dbReference>
<evidence type="ECO:0000256" key="4">
    <source>
        <dbReference type="ARBA" id="ARBA00022692"/>
    </source>
</evidence>
<dbReference type="InterPro" id="IPR003390">
    <property type="entry name" value="DNA_integrity_scan_DisA_N"/>
</dbReference>
<evidence type="ECO:0000256" key="7">
    <source>
        <dbReference type="ARBA" id="ARBA00022840"/>
    </source>
</evidence>
<feature type="domain" description="DAC" evidence="11">
    <location>
        <begin position="84"/>
        <end position="255"/>
    </location>
</feature>
<dbReference type="HOGENOM" id="CLU_038561_0_0_10"/>
<dbReference type="RefSeq" id="WP_013768055.1">
    <property type="nucleotide sequence ID" value="NC_015510.1"/>
</dbReference>
<dbReference type="InterPro" id="IPR045585">
    <property type="entry name" value="CdaA_N"/>
</dbReference>
<keyword evidence="13" id="KW-1185">Reference proteome</keyword>
<evidence type="ECO:0000259" key="11">
    <source>
        <dbReference type="PROSITE" id="PS51794"/>
    </source>
</evidence>
<dbReference type="InterPro" id="IPR014046">
    <property type="entry name" value="C-di-AMP_synthase"/>
</dbReference>
<evidence type="ECO:0000256" key="5">
    <source>
        <dbReference type="ARBA" id="ARBA00022695"/>
    </source>
</evidence>
<dbReference type="PANTHER" id="PTHR34185">
    <property type="entry name" value="DIADENYLATE CYCLASE"/>
    <property type="match status" value="1"/>
</dbReference>
<proteinExistence type="inferred from homology"/>
<evidence type="ECO:0000256" key="9">
    <source>
        <dbReference type="ARBA" id="ARBA00023136"/>
    </source>
</evidence>
<evidence type="ECO:0000256" key="8">
    <source>
        <dbReference type="ARBA" id="ARBA00022989"/>
    </source>
</evidence>
<feature type="transmembrane region" description="Helical" evidence="10">
    <location>
        <begin position="12"/>
        <end position="31"/>
    </location>
</feature>
<sequence length="266" mass="29612">MLLLFKIGFLPIRIWDLLDILIVGYLIYLIYRLLRGNIAFNIFIGVLTLYVFYWLVRQLEMQLLSAVLDKFVSVGVIVIVIIFQQEVRNFLLLLGKSALQQRSNFLVKILLGRNTPATLQDMSREVMAVKTALQHLSEQQTGALIVLAKDANLENLAYSGVRIDALISEQLLESIFNKTSPLHDGAVILRKGKIVSAGGVLPLSEKADLPQKAGLRHRAAIGVTEQLNVAAVVVSEETGRISWAYEGQFIQDVEMGELEAFLGAHL</sequence>
<keyword evidence="4 10" id="KW-0812">Transmembrane</keyword>
<feature type="transmembrane region" description="Helical" evidence="10">
    <location>
        <begin position="62"/>
        <end position="83"/>
    </location>
</feature>
<comment type="similarity">
    <text evidence="10">Belongs to the adenylate cyclase family. DacA/CdaA subfamily.</text>
</comment>
<dbReference type="PROSITE" id="PS51794">
    <property type="entry name" value="DAC"/>
    <property type="match status" value="1"/>
</dbReference>
<keyword evidence="3 10" id="KW-0808">Transferase</keyword>
<dbReference type="InterPro" id="IPR034701">
    <property type="entry name" value="CdaA"/>
</dbReference>
<dbReference type="OrthoDB" id="9807385at2"/>
<evidence type="ECO:0000256" key="10">
    <source>
        <dbReference type="HAMAP-Rule" id="MF_01499"/>
    </source>
</evidence>
<keyword evidence="6 10" id="KW-0547">Nucleotide-binding</keyword>
<keyword evidence="2 10" id="KW-1003">Cell membrane</keyword>
<comment type="caution">
    <text evidence="10">Lacks conserved residue(s) required for the propagation of feature annotation.</text>
</comment>
<dbReference type="Proteomes" id="UP000008461">
    <property type="component" value="Chromosome"/>
</dbReference>
<dbReference type="NCBIfam" id="TIGR00159">
    <property type="entry name" value="diadenylate cyclase CdaA"/>
    <property type="match status" value="1"/>
</dbReference>
<comment type="subunit">
    <text evidence="10">Probably a homodimer.</text>
</comment>
<evidence type="ECO:0000256" key="1">
    <source>
        <dbReference type="ARBA" id="ARBA00000877"/>
    </source>
</evidence>
<gene>
    <name evidence="10" type="primary">dacA</name>
    <name evidence="12" type="ordered locus">Halhy_5703</name>
</gene>
<dbReference type="GO" id="GO:0006171">
    <property type="term" value="P:cAMP biosynthetic process"/>
    <property type="evidence" value="ECO:0007669"/>
    <property type="project" value="InterPro"/>
</dbReference>
<dbReference type="EC" id="2.7.7.85" evidence="10"/>
<feature type="transmembrane region" description="Helical" evidence="10">
    <location>
        <begin position="38"/>
        <end position="56"/>
    </location>
</feature>